<reference evidence="1 2" key="1">
    <citation type="journal article" date="2017" name="Sci. Rep.">
        <title>Pneumococcal prophages are diverse, but not without structure or history.</title>
        <authorList>
            <person name="Brueggemann A.B."/>
            <person name="Harrold C.L."/>
            <person name="Rezaei Javan R."/>
            <person name="van Tonder A.J."/>
            <person name="McDonnell A.J."/>
            <person name="Edwards B.A."/>
        </authorList>
    </citation>
    <scope>NUCLEOTIDE SEQUENCE [LARGE SCALE GENOMIC DNA]</scope>
</reference>
<dbReference type="Proteomes" id="UP000222160">
    <property type="component" value="Segment"/>
</dbReference>
<evidence type="ECO:0000313" key="2">
    <source>
        <dbReference type="Proteomes" id="UP000222160"/>
    </source>
</evidence>
<dbReference type="EMBL" id="KY065461">
    <property type="protein sequence ID" value="APD22209.1"/>
    <property type="molecule type" value="Genomic_DNA"/>
</dbReference>
<name>A0A1S5S9S0_9CAUD</name>
<sequence length="80" mass="9303">MVKEYRDDFLGEKAFEKLNKDIDANPEVGFEIVGYTQTAFVNGMHIPLTAILVKWNNFLKNQNETKDILKSHKKRFIMVA</sequence>
<organism evidence="1 2">
    <name type="scientific">Streptococcus phage IPP20</name>
    <dbReference type="NCBI Taxonomy" id="1916160"/>
    <lineage>
        <taxon>Viruses</taxon>
        <taxon>Duplodnaviria</taxon>
        <taxon>Heunggongvirae</taxon>
        <taxon>Uroviricota</taxon>
        <taxon>Caudoviricetes</taxon>
        <taxon>Mcshanvirinae</taxon>
        <taxon>Medawarvirus</taxon>
        <taxon>Medawarvirus IPP20</taxon>
    </lineage>
</organism>
<keyword evidence="2" id="KW-1185">Reference proteome</keyword>
<accession>A0A1S5S9S0</accession>
<protein>
    <submittedName>
        <fullName evidence="1">Uncharacterized protein</fullName>
    </submittedName>
</protein>
<proteinExistence type="predicted"/>
<gene>
    <name evidence="1" type="ORF">IPP20_00033</name>
</gene>
<evidence type="ECO:0000313" key="1">
    <source>
        <dbReference type="EMBL" id="APD22209.1"/>
    </source>
</evidence>